<dbReference type="Proteomes" id="UP000035331">
    <property type="component" value="Chromosome"/>
</dbReference>
<dbReference type="CDD" id="cd03802">
    <property type="entry name" value="GT4_AviGT4-like"/>
    <property type="match status" value="1"/>
</dbReference>
<gene>
    <name evidence="4" type="ORF">MCM1_0666</name>
</gene>
<dbReference type="InterPro" id="IPR001538">
    <property type="entry name" value="Man6P_isomerase-2_C"/>
</dbReference>
<dbReference type="GO" id="GO:0016779">
    <property type="term" value="F:nucleotidyltransferase activity"/>
    <property type="evidence" value="ECO:0007669"/>
    <property type="project" value="InterPro"/>
</dbReference>
<dbReference type="Pfam" id="PF01050">
    <property type="entry name" value="MannoseP_isomer"/>
    <property type="match status" value="1"/>
</dbReference>
<dbReference type="Pfam" id="PF00534">
    <property type="entry name" value="Glycos_transf_1"/>
    <property type="match status" value="1"/>
</dbReference>
<name>A0A0G3CAR3_METBA</name>
<dbReference type="SUPFAM" id="SSF53756">
    <property type="entry name" value="UDP-Glycosyltransferase/glycogen phosphorylase"/>
    <property type="match status" value="1"/>
</dbReference>
<dbReference type="PANTHER" id="PTHR12526">
    <property type="entry name" value="GLYCOSYLTRANSFERASE"/>
    <property type="match status" value="1"/>
</dbReference>
<reference evidence="5" key="1">
    <citation type="submission" date="2014-06" db="EMBL/GenBank/DDBJ databases">
        <title>The complete genome sequence of Methanosarcina barkeri CM1.</title>
        <authorList>
            <consortium name="Pastoral Greenhouse Gas Research Consortium"/>
            <person name="Lambie S.C."/>
            <person name="Leahy S.C."/>
            <person name="Kelly W.J."/>
            <person name="Li D."/>
            <person name="Reilly K."/>
            <person name="Attwood G.T."/>
            <person name="Altermann E."/>
        </authorList>
    </citation>
    <scope>NUCLEOTIDE SEQUENCE [LARGE SCALE GENOMIC DNA]</scope>
    <source>
        <strain evidence="5">CM1</strain>
    </source>
</reference>
<dbReference type="AlphaFoldDB" id="A0A0G3CAR3"/>
<dbReference type="PATRIC" id="fig|796385.3.peg.829"/>
<evidence type="ECO:0000259" key="2">
    <source>
        <dbReference type="Pfam" id="PF01050"/>
    </source>
</evidence>
<evidence type="ECO:0000313" key="4">
    <source>
        <dbReference type="EMBL" id="AKJ37755.1"/>
    </source>
</evidence>
<evidence type="ECO:0000259" key="3">
    <source>
        <dbReference type="Pfam" id="PF13439"/>
    </source>
</evidence>
<dbReference type="GO" id="GO:0016757">
    <property type="term" value="F:glycosyltransferase activity"/>
    <property type="evidence" value="ECO:0007669"/>
    <property type="project" value="InterPro"/>
</dbReference>
<dbReference type="InterPro" id="IPR001296">
    <property type="entry name" value="Glyco_trans_1"/>
</dbReference>
<dbReference type="InterPro" id="IPR014710">
    <property type="entry name" value="RmlC-like_jellyroll"/>
</dbReference>
<feature type="domain" description="Glycosyltransferase subfamily 4-like N-terminal" evidence="3">
    <location>
        <begin position="33"/>
        <end position="138"/>
    </location>
</feature>
<dbReference type="CDD" id="cd02213">
    <property type="entry name" value="cupin_PMI_typeII_C"/>
    <property type="match status" value="1"/>
</dbReference>
<dbReference type="RefSeq" id="WP_230629166.1">
    <property type="nucleotide sequence ID" value="NZ_CP008746.1"/>
</dbReference>
<dbReference type="Pfam" id="PF13439">
    <property type="entry name" value="Glyco_transf_4"/>
    <property type="match status" value="1"/>
</dbReference>
<organism evidence="4 5">
    <name type="scientific">Methanosarcina barkeri CM1</name>
    <dbReference type="NCBI Taxonomy" id="796385"/>
    <lineage>
        <taxon>Archaea</taxon>
        <taxon>Methanobacteriati</taxon>
        <taxon>Methanobacteriota</taxon>
        <taxon>Stenosarchaea group</taxon>
        <taxon>Methanomicrobia</taxon>
        <taxon>Methanosarcinales</taxon>
        <taxon>Methanosarcinaceae</taxon>
        <taxon>Methanosarcina</taxon>
    </lineage>
</organism>
<dbReference type="GO" id="GO:0005976">
    <property type="term" value="P:polysaccharide metabolic process"/>
    <property type="evidence" value="ECO:0007669"/>
    <property type="project" value="InterPro"/>
</dbReference>
<dbReference type="PANTHER" id="PTHR12526:SF595">
    <property type="entry name" value="BLL5217 PROTEIN"/>
    <property type="match status" value="1"/>
</dbReference>
<dbReference type="InterPro" id="IPR011051">
    <property type="entry name" value="RmlC_Cupin_sf"/>
</dbReference>
<protein>
    <submittedName>
        <fullName evidence="4">Mannose-6-phosphate isomerase/glycosyl transferase GT4 family</fullName>
    </submittedName>
</protein>
<dbReference type="Gene3D" id="3.40.50.2000">
    <property type="entry name" value="Glycogen Phosphorylase B"/>
    <property type="match status" value="2"/>
</dbReference>
<keyword evidence="4" id="KW-0808">Transferase</keyword>
<dbReference type="GeneID" id="24799616"/>
<keyword evidence="4" id="KW-0413">Isomerase</keyword>
<proteinExistence type="predicted"/>
<feature type="domain" description="Mannose-6-phosphate isomerase type II C-terminal" evidence="2">
    <location>
        <begin position="344"/>
        <end position="453"/>
    </location>
</feature>
<dbReference type="InterPro" id="IPR028098">
    <property type="entry name" value="Glyco_trans_4-like_N"/>
</dbReference>
<dbReference type="EMBL" id="CP008746">
    <property type="protein sequence ID" value="AKJ37755.1"/>
    <property type="molecule type" value="Genomic_DNA"/>
</dbReference>
<evidence type="ECO:0000313" key="5">
    <source>
        <dbReference type="Proteomes" id="UP000035331"/>
    </source>
</evidence>
<sequence length="458" mass="52522">MSDFGGINIRIAMLSPIAWSTPPKKYGPWESIVSLLTEGLVKRGIDVTLFATADSHTGAKLHAVCPRPYEEDKDMIRKVYEGLHISEVFEREKEFDIIHNHFDYLPLTYSALVDTPVVTTIHGISSRKILPVYKKYNNRTFYVSISDAYRCRDLDYIATVRHGIDIESFYFNEKPQDYLLFLSRLHKDKGVREAIEVAKKTGRKLRIAGFIADQAYFEKEVHPYMDNEQIIYEGHVTPEFKKELLSNAYALLHMINYEEAFGIGVVEAMASGTPVIAMNRGSMPELIRDGETGFLVNSVDEAAEAVQKLGSISRKKCRENVEKRFSVDRMVDDYIKVYETILEKCKREEKRPWGFYEVLGQRPGYKVKSLTVIPQGEISLQRHFHRSEHWYIISGEGLVVKKGNEIRVIPGDSVDLPVNEIHRIKNIGSQNLVFIEIAQGDYIGEDDIERLEDKYGRV</sequence>
<accession>A0A0G3CAR3</accession>
<dbReference type="SUPFAM" id="SSF51182">
    <property type="entry name" value="RmlC-like cupins"/>
    <property type="match status" value="1"/>
</dbReference>
<evidence type="ECO:0000259" key="1">
    <source>
        <dbReference type="Pfam" id="PF00534"/>
    </source>
</evidence>
<dbReference type="Gene3D" id="2.60.120.10">
    <property type="entry name" value="Jelly Rolls"/>
    <property type="match status" value="1"/>
</dbReference>
<dbReference type="GO" id="GO:0016853">
    <property type="term" value="F:isomerase activity"/>
    <property type="evidence" value="ECO:0007669"/>
    <property type="project" value="UniProtKB-KW"/>
</dbReference>
<reference evidence="4 5" key="2">
    <citation type="journal article" date="2015" name="Stand. Genomic Sci.">
        <title>The complete genome sequence of the rumen methanogen Methanosarcina barkeri CM1.</title>
        <authorList>
            <person name="Lambie S.C."/>
            <person name="Kelly W.J."/>
            <person name="Leahy S.C."/>
            <person name="Li D."/>
            <person name="Reilly K."/>
            <person name="McAllister T.A."/>
            <person name="Valle E.R."/>
            <person name="Attwood G.T."/>
            <person name="Altermann E."/>
        </authorList>
    </citation>
    <scope>NUCLEOTIDE SEQUENCE [LARGE SCALE GENOMIC DNA]</scope>
    <source>
        <strain evidence="4 5">CM1</strain>
    </source>
</reference>
<feature type="domain" description="Glycosyl transferase family 1" evidence="1">
    <location>
        <begin position="174"/>
        <end position="323"/>
    </location>
</feature>